<keyword evidence="9" id="KW-1185">Reference proteome</keyword>
<accession>R7SD46</accession>
<dbReference type="AlphaFoldDB" id="R7SD46"/>
<dbReference type="Gene3D" id="3.40.50.300">
    <property type="entry name" value="P-loop containing nucleotide triphosphate hydrolases"/>
    <property type="match status" value="1"/>
</dbReference>
<dbReference type="EC" id="5.6.2.4" evidence="5"/>
<name>R7SD46_CONPW</name>
<dbReference type="EMBL" id="JH711714">
    <property type="protein sequence ID" value="EIW73765.1"/>
    <property type="molecule type" value="Genomic_DNA"/>
</dbReference>
<evidence type="ECO:0000256" key="3">
    <source>
        <dbReference type="ARBA" id="ARBA00023235"/>
    </source>
</evidence>
<dbReference type="InterPro" id="IPR014001">
    <property type="entry name" value="Helicase_ATP-bd"/>
</dbReference>
<reference evidence="9" key="1">
    <citation type="journal article" date="2012" name="Science">
        <title>The Paleozoic origin of enzymatic lignin decomposition reconstructed from 31 fungal genomes.</title>
        <authorList>
            <person name="Floudas D."/>
            <person name="Binder M."/>
            <person name="Riley R."/>
            <person name="Barry K."/>
            <person name="Blanchette R.A."/>
            <person name="Henrissat B."/>
            <person name="Martinez A.T."/>
            <person name="Otillar R."/>
            <person name="Spatafora J.W."/>
            <person name="Yadav J.S."/>
            <person name="Aerts A."/>
            <person name="Benoit I."/>
            <person name="Boyd A."/>
            <person name="Carlson A."/>
            <person name="Copeland A."/>
            <person name="Coutinho P.M."/>
            <person name="de Vries R.P."/>
            <person name="Ferreira P."/>
            <person name="Findley K."/>
            <person name="Foster B."/>
            <person name="Gaskell J."/>
            <person name="Glotzer D."/>
            <person name="Gorecki P."/>
            <person name="Heitman J."/>
            <person name="Hesse C."/>
            <person name="Hori C."/>
            <person name="Igarashi K."/>
            <person name="Jurgens J.A."/>
            <person name="Kallen N."/>
            <person name="Kersten P."/>
            <person name="Kohler A."/>
            <person name="Kuees U."/>
            <person name="Kumar T.K.A."/>
            <person name="Kuo A."/>
            <person name="LaButti K."/>
            <person name="Larrondo L.F."/>
            <person name="Lindquist E."/>
            <person name="Ling A."/>
            <person name="Lombard V."/>
            <person name="Lucas S."/>
            <person name="Lundell T."/>
            <person name="Martin R."/>
            <person name="McLaughlin D.J."/>
            <person name="Morgenstern I."/>
            <person name="Morin E."/>
            <person name="Murat C."/>
            <person name="Nagy L.G."/>
            <person name="Nolan M."/>
            <person name="Ohm R.A."/>
            <person name="Patyshakuliyeva A."/>
            <person name="Rokas A."/>
            <person name="Ruiz-Duenas F.J."/>
            <person name="Sabat G."/>
            <person name="Salamov A."/>
            <person name="Samejima M."/>
            <person name="Schmutz J."/>
            <person name="Slot J.C."/>
            <person name="St John F."/>
            <person name="Stenlid J."/>
            <person name="Sun H."/>
            <person name="Sun S."/>
            <person name="Syed K."/>
            <person name="Tsang A."/>
            <person name="Wiebenga A."/>
            <person name="Young D."/>
            <person name="Pisabarro A."/>
            <person name="Eastwood D.C."/>
            <person name="Martin F."/>
            <person name="Cullen D."/>
            <person name="Grigoriev I.V."/>
            <person name="Hibbett D.S."/>
        </authorList>
    </citation>
    <scope>NUCLEOTIDE SEQUENCE [LARGE SCALE GENOMIC DNA]</scope>
    <source>
        <strain evidence="9">RWD-64-598 SS2</strain>
    </source>
</reference>
<dbReference type="GeneID" id="19204391"/>
<sequence>MNIFDLLHTEELSPNAQKSLEELSPSFVESLSFEQAQIIFKATSWFDKQFNGTKTPREFQLQSTVATLSGQNVVVRAGTGYGKTMAMILPLLLGDQSKIAITISPLKLLQKNHVHEFEQYGIKTIQINEDTPDDKNLWKDIAQGVYKNILVAPEQFFRNNGHLPRLAFIMLTSRAFVKSIGVLNCDEAHMIQMAGLPRWSESRAQPDEREGSASQRALHSYA</sequence>
<feature type="compositionally biased region" description="Basic and acidic residues" evidence="6">
    <location>
        <begin position="200"/>
        <end position="211"/>
    </location>
</feature>
<evidence type="ECO:0000256" key="1">
    <source>
        <dbReference type="ARBA" id="ARBA00005446"/>
    </source>
</evidence>
<dbReference type="SUPFAM" id="SSF52540">
    <property type="entry name" value="P-loop containing nucleoside triphosphate hydrolases"/>
    <property type="match status" value="1"/>
</dbReference>
<dbReference type="GO" id="GO:0009378">
    <property type="term" value="F:four-way junction helicase activity"/>
    <property type="evidence" value="ECO:0007669"/>
    <property type="project" value="TreeGrafter"/>
</dbReference>
<evidence type="ECO:0000256" key="6">
    <source>
        <dbReference type="SAM" id="MobiDB-lite"/>
    </source>
</evidence>
<dbReference type="GO" id="GO:0005524">
    <property type="term" value="F:ATP binding"/>
    <property type="evidence" value="ECO:0007669"/>
    <property type="project" value="InterPro"/>
</dbReference>
<dbReference type="KEGG" id="cput:CONPUDRAFT_160742"/>
<dbReference type="GO" id="GO:0043138">
    <property type="term" value="F:3'-5' DNA helicase activity"/>
    <property type="evidence" value="ECO:0007669"/>
    <property type="project" value="UniProtKB-EC"/>
</dbReference>
<evidence type="ECO:0000256" key="4">
    <source>
        <dbReference type="ARBA" id="ARBA00034617"/>
    </source>
</evidence>
<dbReference type="eggNOG" id="KOG0351">
    <property type="taxonomic scope" value="Eukaryota"/>
</dbReference>
<keyword evidence="2" id="KW-0238">DNA-binding</keyword>
<comment type="similarity">
    <text evidence="1">Belongs to the helicase family. RecQ subfamily.</text>
</comment>
<keyword evidence="3" id="KW-0413">Isomerase</keyword>
<dbReference type="Proteomes" id="UP000053558">
    <property type="component" value="Unassembled WGS sequence"/>
</dbReference>
<dbReference type="GO" id="GO:0000724">
    <property type="term" value="P:double-strand break repair via homologous recombination"/>
    <property type="evidence" value="ECO:0007669"/>
    <property type="project" value="TreeGrafter"/>
</dbReference>
<evidence type="ECO:0000256" key="5">
    <source>
        <dbReference type="ARBA" id="ARBA00034808"/>
    </source>
</evidence>
<evidence type="ECO:0000313" key="9">
    <source>
        <dbReference type="Proteomes" id="UP000053558"/>
    </source>
</evidence>
<protein>
    <recommendedName>
        <fullName evidence="5">DNA 3'-5' helicase</fullName>
        <ecNumber evidence="5">5.6.2.4</ecNumber>
    </recommendedName>
</protein>
<dbReference type="OrthoDB" id="2690632at2759"/>
<dbReference type="RefSeq" id="XP_007776058.1">
    <property type="nucleotide sequence ID" value="XM_007777868.1"/>
</dbReference>
<feature type="domain" description="Helicase ATP-binding" evidence="7">
    <location>
        <begin position="64"/>
        <end position="222"/>
    </location>
</feature>
<comment type="catalytic activity">
    <reaction evidence="4">
        <text>Couples ATP hydrolysis with the unwinding of duplex DNA by translocating in the 3'-5' direction.</text>
        <dbReference type="EC" id="5.6.2.4"/>
    </reaction>
</comment>
<dbReference type="GO" id="GO:0005694">
    <property type="term" value="C:chromosome"/>
    <property type="evidence" value="ECO:0007669"/>
    <property type="project" value="TreeGrafter"/>
</dbReference>
<evidence type="ECO:0000313" key="8">
    <source>
        <dbReference type="EMBL" id="EIW73765.1"/>
    </source>
</evidence>
<evidence type="ECO:0000256" key="2">
    <source>
        <dbReference type="ARBA" id="ARBA00023125"/>
    </source>
</evidence>
<evidence type="ECO:0000259" key="7">
    <source>
        <dbReference type="PROSITE" id="PS51192"/>
    </source>
</evidence>
<dbReference type="PROSITE" id="PS51192">
    <property type="entry name" value="HELICASE_ATP_BIND_1"/>
    <property type="match status" value="1"/>
</dbReference>
<dbReference type="InterPro" id="IPR011545">
    <property type="entry name" value="DEAD/DEAH_box_helicase_dom"/>
</dbReference>
<dbReference type="GO" id="GO:0003677">
    <property type="term" value="F:DNA binding"/>
    <property type="evidence" value="ECO:0007669"/>
    <property type="project" value="UniProtKB-KW"/>
</dbReference>
<dbReference type="PANTHER" id="PTHR13710">
    <property type="entry name" value="DNA HELICASE RECQ FAMILY MEMBER"/>
    <property type="match status" value="1"/>
</dbReference>
<proteinExistence type="inferred from homology"/>
<organism evidence="8 9">
    <name type="scientific">Coniophora puteana (strain RWD-64-598)</name>
    <name type="common">Brown rot fungus</name>
    <dbReference type="NCBI Taxonomy" id="741705"/>
    <lineage>
        <taxon>Eukaryota</taxon>
        <taxon>Fungi</taxon>
        <taxon>Dikarya</taxon>
        <taxon>Basidiomycota</taxon>
        <taxon>Agaricomycotina</taxon>
        <taxon>Agaricomycetes</taxon>
        <taxon>Agaricomycetidae</taxon>
        <taxon>Boletales</taxon>
        <taxon>Coniophorineae</taxon>
        <taxon>Coniophoraceae</taxon>
        <taxon>Coniophora</taxon>
    </lineage>
</organism>
<gene>
    <name evidence="8" type="ORF">CONPUDRAFT_160742</name>
</gene>
<dbReference type="InterPro" id="IPR027417">
    <property type="entry name" value="P-loop_NTPase"/>
</dbReference>
<dbReference type="Pfam" id="PF00270">
    <property type="entry name" value="DEAD"/>
    <property type="match status" value="1"/>
</dbReference>
<dbReference type="PANTHER" id="PTHR13710:SF105">
    <property type="entry name" value="ATP-DEPENDENT DNA HELICASE Q1"/>
    <property type="match status" value="1"/>
</dbReference>
<dbReference type="GO" id="GO:0005737">
    <property type="term" value="C:cytoplasm"/>
    <property type="evidence" value="ECO:0007669"/>
    <property type="project" value="TreeGrafter"/>
</dbReference>
<feature type="region of interest" description="Disordered" evidence="6">
    <location>
        <begin position="199"/>
        <end position="222"/>
    </location>
</feature>
<feature type="compositionally biased region" description="Polar residues" evidence="6">
    <location>
        <begin position="212"/>
        <end position="222"/>
    </location>
</feature>